<reference evidence="8 9" key="1">
    <citation type="journal article" date="2018" name="Int. J. Syst. Evol. Microbiol.">
        <title>Bifidobacterium catulorum sp. nov., a novel taxon from the faeces of the baby common marmoset (Callithrix jacchus).</title>
        <authorList>
            <person name="Modesto M."/>
            <person name="Michelini S."/>
            <person name="Oki K."/>
            <person name="Biavati B."/>
            <person name="Watanabe K."/>
            <person name="Mattarelli P."/>
        </authorList>
    </citation>
    <scope>NUCLEOTIDE SEQUENCE [LARGE SCALE GENOMIC DNA]</scope>
    <source>
        <strain evidence="8 9">MRM 8.19</strain>
    </source>
</reference>
<dbReference type="AlphaFoldDB" id="A0A2U2MSX8"/>
<dbReference type="InterPro" id="IPR020846">
    <property type="entry name" value="MFS_dom"/>
</dbReference>
<gene>
    <name evidence="8" type="ORF">DF200_05120</name>
</gene>
<dbReference type="GO" id="GO:0022857">
    <property type="term" value="F:transmembrane transporter activity"/>
    <property type="evidence" value="ECO:0007669"/>
    <property type="project" value="InterPro"/>
</dbReference>
<dbReference type="PANTHER" id="PTHR42718:SF9">
    <property type="entry name" value="MAJOR FACILITATOR SUPERFAMILY MULTIDRUG TRANSPORTER MFSC"/>
    <property type="match status" value="1"/>
</dbReference>
<keyword evidence="4 6" id="KW-1133">Transmembrane helix</keyword>
<feature type="transmembrane region" description="Helical" evidence="6">
    <location>
        <begin position="308"/>
        <end position="330"/>
    </location>
</feature>
<feature type="transmembrane region" description="Helical" evidence="6">
    <location>
        <begin position="439"/>
        <end position="459"/>
    </location>
</feature>
<feature type="domain" description="Major facilitator superfamily (MFS) profile" evidence="7">
    <location>
        <begin position="26"/>
        <end position="462"/>
    </location>
</feature>
<dbReference type="GO" id="GO:0005886">
    <property type="term" value="C:plasma membrane"/>
    <property type="evidence" value="ECO:0007669"/>
    <property type="project" value="UniProtKB-SubCell"/>
</dbReference>
<dbReference type="Pfam" id="PF07690">
    <property type="entry name" value="MFS_1"/>
    <property type="match status" value="1"/>
</dbReference>
<evidence type="ECO:0000313" key="8">
    <source>
        <dbReference type="EMBL" id="PWG59945.1"/>
    </source>
</evidence>
<feature type="transmembrane region" description="Helical" evidence="6">
    <location>
        <begin position="216"/>
        <end position="234"/>
    </location>
</feature>
<evidence type="ECO:0000256" key="4">
    <source>
        <dbReference type="ARBA" id="ARBA00022989"/>
    </source>
</evidence>
<dbReference type="Proteomes" id="UP000245753">
    <property type="component" value="Unassembled WGS sequence"/>
</dbReference>
<name>A0A2U2MSX8_9BIFI</name>
<keyword evidence="9" id="KW-1185">Reference proteome</keyword>
<dbReference type="InterPro" id="IPR011701">
    <property type="entry name" value="MFS"/>
</dbReference>
<comment type="subcellular location">
    <subcellularLocation>
        <location evidence="1">Cell membrane</location>
        <topology evidence="1">Multi-pass membrane protein</topology>
    </subcellularLocation>
</comment>
<feature type="transmembrane region" description="Helical" evidence="6">
    <location>
        <begin position="367"/>
        <end position="393"/>
    </location>
</feature>
<feature type="transmembrane region" description="Helical" evidence="6">
    <location>
        <begin position="342"/>
        <end position="361"/>
    </location>
</feature>
<feature type="transmembrane region" description="Helical" evidence="6">
    <location>
        <begin position="279"/>
        <end position="302"/>
    </location>
</feature>
<feature type="transmembrane region" description="Helical" evidence="6">
    <location>
        <begin position="176"/>
        <end position="195"/>
    </location>
</feature>
<organism evidence="8 9">
    <name type="scientific">Bifidobacterium catulorum</name>
    <dbReference type="NCBI Taxonomy" id="1630173"/>
    <lineage>
        <taxon>Bacteria</taxon>
        <taxon>Bacillati</taxon>
        <taxon>Actinomycetota</taxon>
        <taxon>Actinomycetes</taxon>
        <taxon>Bifidobacteriales</taxon>
        <taxon>Bifidobacteriaceae</taxon>
        <taxon>Bifidobacterium</taxon>
    </lineage>
</organism>
<dbReference type="PANTHER" id="PTHR42718">
    <property type="entry name" value="MAJOR FACILITATOR SUPERFAMILY MULTIDRUG TRANSPORTER MFSC"/>
    <property type="match status" value="1"/>
</dbReference>
<sequence length="462" mass="48169">MDPMAYGRSAADRHGRRDARHPAAFATAAASIASFLVGMDVLIVNVALPTIARDLGGDMAVQQWVVDGYSLLFAALLLLCGNLADCWGAKRVFIAGATLFAAASLFSSFAWSMAVLVAGRCLLGVASALILPASMSLINEANPNPRRRAWALALWGAGGASASAVGPLLGGLLTPVHWSLVFAINVPFCLLVLLLTLRVAPSPRRPKPFDWTGQTLALTGFVLFIAGVIEIGSLGVNSPLAWGLTAGGAFTLAAFVRSQTRARAPMMPLGLFRVRGMQVALMIGFVMIFNWYGMVFISTMFLQNDRGMGTLAAGLVFVPSAFVTVFGNIVGGRIITALGSRFSITLGLAIMIAGFLFEFLYPAPIPVWVIATGLSVVGFGAAITTPAAAGVVLASVDAAQAGIASAMFNTFRQVGGAAGVAVFGVVATFLPTLTLALRAVFLASAALLALILAFELLCWRGR</sequence>
<dbReference type="CDD" id="cd17321">
    <property type="entry name" value="MFS_MMR_MDR_like"/>
    <property type="match status" value="1"/>
</dbReference>
<evidence type="ECO:0000256" key="5">
    <source>
        <dbReference type="ARBA" id="ARBA00023136"/>
    </source>
</evidence>
<dbReference type="Gene3D" id="1.20.1250.20">
    <property type="entry name" value="MFS general substrate transporter like domains"/>
    <property type="match status" value="1"/>
</dbReference>
<evidence type="ECO:0000256" key="6">
    <source>
        <dbReference type="SAM" id="Phobius"/>
    </source>
</evidence>
<feature type="transmembrane region" description="Helical" evidence="6">
    <location>
        <begin position="117"/>
        <end position="138"/>
    </location>
</feature>
<dbReference type="PROSITE" id="PS50850">
    <property type="entry name" value="MFS"/>
    <property type="match status" value="1"/>
</dbReference>
<feature type="transmembrane region" description="Helical" evidence="6">
    <location>
        <begin position="92"/>
        <end position="111"/>
    </location>
</feature>
<keyword evidence="3 6" id="KW-0812">Transmembrane</keyword>
<dbReference type="OrthoDB" id="9781469at2"/>
<keyword evidence="5 6" id="KW-0472">Membrane</keyword>
<dbReference type="InterPro" id="IPR036259">
    <property type="entry name" value="MFS_trans_sf"/>
</dbReference>
<dbReference type="Gene3D" id="1.20.1720.10">
    <property type="entry name" value="Multidrug resistance protein D"/>
    <property type="match status" value="1"/>
</dbReference>
<evidence type="ECO:0000256" key="2">
    <source>
        <dbReference type="ARBA" id="ARBA00022448"/>
    </source>
</evidence>
<evidence type="ECO:0000259" key="7">
    <source>
        <dbReference type="PROSITE" id="PS50850"/>
    </source>
</evidence>
<dbReference type="PRINTS" id="PR01036">
    <property type="entry name" value="TCRTETB"/>
</dbReference>
<feature type="transmembrane region" description="Helical" evidence="6">
    <location>
        <begin position="68"/>
        <end position="85"/>
    </location>
</feature>
<feature type="transmembrane region" description="Helical" evidence="6">
    <location>
        <begin position="414"/>
        <end position="433"/>
    </location>
</feature>
<evidence type="ECO:0000256" key="3">
    <source>
        <dbReference type="ARBA" id="ARBA00022692"/>
    </source>
</evidence>
<proteinExistence type="predicted"/>
<feature type="transmembrane region" description="Helical" evidence="6">
    <location>
        <begin position="23"/>
        <end position="48"/>
    </location>
</feature>
<dbReference type="SUPFAM" id="SSF103473">
    <property type="entry name" value="MFS general substrate transporter"/>
    <property type="match status" value="1"/>
</dbReference>
<feature type="transmembrane region" description="Helical" evidence="6">
    <location>
        <begin position="150"/>
        <end position="170"/>
    </location>
</feature>
<evidence type="ECO:0000256" key="1">
    <source>
        <dbReference type="ARBA" id="ARBA00004651"/>
    </source>
</evidence>
<feature type="transmembrane region" description="Helical" evidence="6">
    <location>
        <begin position="240"/>
        <end position="258"/>
    </location>
</feature>
<dbReference type="EMBL" id="QFFN01000010">
    <property type="protein sequence ID" value="PWG59945.1"/>
    <property type="molecule type" value="Genomic_DNA"/>
</dbReference>
<comment type="caution">
    <text evidence="8">The sequence shown here is derived from an EMBL/GenBank/DDBJ whole genome shotgun (WGS) entry which is preliminary data.</text>
</comment>
<keyword evidence="2" id="KW-0813">Transport</keyword>
<accession>A0A2U2MSX8</accession>
<protein>
    <submittedName>
        <fullName evidence="8">MFS transporter</fullName>
    </submittedName>
</protein>
<evidence type="ECO:0000313" key="9">
    <source>
        <dbReference type="Proteomes" id="UP000245753"/>
    </source>
</evidence>